<dbReference type="Gene3D" id="1.10.287.1100">
    <property type="entry name" value="Sporulation inhibitor A"/>
    <property type="match status" value="1"/>
</dbReference>
<protein>
    <submittedName>
        <fullName evidence="1">Sporulation histidine kinase inhibitor Sda</fullName>
    </submittedName>
</protein>
<sequence length="46" mass="5474">MNLSDEDLLEVYTKALKFQLDIDFIMLISDELERRRLLETALKCVE</sequence>
<dbReference type="InterPro" id="IPR015064">
    <property type="entry name" value="Sda"/>
</dbReference>
<dbReference type="EMBL" id="JAXOFX010000004">
    <property type="protein sequence ID" value="MDZ5471935.1"/>
    <property type="molecule type" value="Genomic_DNA"/>
</dbReference>
<dbReference type="RefSeq" id="WP_322446300.1">
    <property type="nucleotide sequence ID" value="NZ_JAXOFX010000004.1"/>
</dbReference>
<evidence type="ECO:0000313" key="2">
    <source>
        <dbReference type="Proteomes" id="UP001290455"/>
    </source>
</evidence>
<evidence type="ECO:0000313" key="1">
    <source>
        <dbReference type="EMBL" id="MDZ5471935.1"/>
    </source>
</evidence>
<dbReference type="InterPro" id="IPR036916">
    <property type="entry name" value="Sda_sf"/>
</dbReference>
<dbReference type="GO" id="GO:0004860">
    <property type="term" value="F:protein kinase inhibitor activity"/>
    <property type="evidence" value="ECO:0007669"/>
    <property type="project" value="UniProtKB-KW"/>
</dbReference>
<keyword evidence="2" id="KW-1185">Reference proteome</keyword>
<keyword evidence="1" id="KW-0649">Protein kinase inhibitor</keyword>
<dbReference type="SUPFAM" id="SSF100985">
    <property type="entry name" value="Sporulation inhibitor Sda"/>
    <property type="match status" value="1"/>
</dbReference>
<name>A0ABU5IXQ0_9BACI</name>
<comment type="caution">
    <text evidence="1">The sequence shown here is derived from an EMBL/GenBank/DDBJ whole genome shotgun (WGS) entry which is preliminary data.</text>
</comment>
<dbReference type="Proteomes" id="UP001290455">
    <property type="component" value="Unassembled WGS sequence"/>
</dbReference>
<organism evidence="1 2">
    <name type="scientific">Robertmurraya mangrovi</name>
    <dbReference type="NCBI Taxonomy" id="3098077"/>
    <lineage>
        <taxon>Bacteria</taxon>
        <taxon>Bacillati</taxon>
        <taxon>Bacillota</taxon>
        <taxon>Bacilli</taxon>
        <taxon>Bacillales</taxon>
        <taxon>Bacillaceae</taxon>
        <taxon>Robertmurraya</taxon>
    </lineage>
</organism>
<accession>A0ABU5IXQ0</accession>
<reference evidence="1 2" key="1">
    <citation type="submission" date="2023-11" db="EMBL/GenBank/DDBJ databases">
        <title>Bacillus jintuensis, isolated from a mudflat on the Beibu Gulf coast.</title>
        <authorList>
            <person name="Li M."/>
        </authorList>
    </citation>
    <scope>NUCLEOTIDE SEQUENCE [LARGE SCALE GENOMIC DNA]</scope>
    <source>
        <strain evidence="1 2">31A1R</strain>
    </source>
</reference>
<gene>
    <name evidence="1" type="primary">sda</name>
    <name evidence="1" type="ORF">SM124_09265</name>
</gene>
<proteinExistence type="predicted"/>
<dbReference type="Pfam" id="PF08970">
    <property type="entry name" value="Sda"/>
    <property type="match status" value="1"/>
</dbReference>